<dbReference type="GO" id="GO:0004144">
    <property type="term" value="F:diacylglycerol O-acyltransferase activity"/>
    <property type="evidence" value="ECO:0007669"/>
    <property type="project" value="TreeGrafter"/>
</dbReference>
<feature type="transmembrane region" description="Helical" evidence="11">
    <location>
        <begin position="318"/>
        <end position="340"/>
    </location>
</feature>
<feature type="transmembrane region" description="Helical" evidence="11">
    <location>
        <begin position="120"/>
        <end position="138"/>
    </location>
</feature>
<comment type="caution">
    <text evidence="12">The sequence shown here is derived from an EMBL/GenBank/DDBJ whole genome shotgun (WGS) entry which is preliminary data.</text>
</comment>
<keyword evidence="5 11" id="KW-0812">Transmembrane</keyword>
<feature type="transmembrane region" description="Helical" evidence="11">
    <location>
        <begin position="418"/>
        <end position="436"/>
    </location>
</feature>
<dbReference type="InterPro" id="IPR004299">
    <property type="entry name" value="MBOAT_fam"/>
</dbReference>
<proteinExistence type="inferred from homology"/>
<keyword evidence="8 10" id="KW-0472">Membrane</keyword>
<evidence type="ECO:0000256" key="10">
    <source>
        <dbReference type="PIRNR" id="PIRNR000439"/>
    </source>
</evidence>
<dbReference type="EMBL" id="JANPWB010000003">
    <property type="protein sequence ID" value="KAJ1196366.1"/>
    <property type="molecule type" value="Genomic_DNA"/>
</dbReference>
<evidence type="ECO:0000256" key="2">
    <source>
        <dbReference type="ARBA" id="ARBA00005189"/>
    </source>
</evidence>
<accession>A0AAV7V6E0</accession>
<protein>
    <recommendedName>
        <fullName evidence="10">O-acyltransferase</fullName>
    </recommendedName>
</protein>
<keyword evidence="4 10" id="KW-0808">Transferase</keyword>
<evidence type="ECO:0000256" key="1">
    <source>
        <dbReference type="ARBA" id="ARBA00004477"/>
    </source>
</evidence>
<evidence type="ECO:0000256" key="6">
    <source>
        <dbReference type="ARBA" id="ARBA00022824"/>
    </source>
</evidence>
<evidence type="ECO:0000256" key="8">
    <source>
        <dbReference type="ARBA" id="ARBA00023136"/>
    </source>
</evidence>
<evidence type="ECO:0000256" key="5">
    <source>
        <dbReference type="ARBA" id="ARBA00022692"/>
    </source>
</evidence>
<evidence type="ECO:0000256" key="9">
    <source>
        <dbReference type="ARBA" id="ARBA00023315"/>
    </source>
</evidence>
<comment type="similarity">
    <text evidence="3 10">Belongs to the membrane-bound acyltransferase family. Sterol o-acyltransferase subfamily.</text>
</comment>
<evidence type="ECO:0000313" key="12">
    <source>
        <dbReference type="EMBL" id="KAJ1196366.1"/>
    </source>
</evidence>
<dbReference type="GO" id="GO:0019432">
    <property type="term" value="P:triglyceride biosynthetic process"/>
    <property type="evidence" value="ECO:0007669"/>
    <property type="project" value="TreeGrafter"/>
</dbReference>
<keyword evidence="6 10" id="KW-0256">Endoplasmic reticulum</keyword>
<dbReference type="PANTHER" id="PTHR10408:SF7">
    <property type="entry name" value="DIACYLGLYCEROL O-ACYLTRANSFERASE 1"/>
    <property type="match status" value="1"/>
</dbReference>
<keyword evidence="7 11" id="KW-1133">Transmembrane helix</keyword>
<comment type="pathway">
    <text evidence="2">Lipid metabolism.</text>
</comment>
<evidence type="ECO:0000313" key="13">
    <source>
        <dbReference type="Proteomes" id="UP001066276"/>
    </source>
</evidence>
<evidence type="ECO:0000256" key="7">
    <source>
        <dbReference type="ARBA" id="ARBA00022989"/>
    </source>
</evidence>
<dbReference type="PANTHER" id="PTHR10408">
    <property type="entry name" value="STEROL O-ACYLTRANSFERASE"/>
    <property type="match status" value="1"/>
</dbReference>
<feature type="transmembrane region" description="Helical" evidence="11">
    <location>
        <begin position="150"/>
        <end position="171"/>
    </location>
</feature>
<evidence type="ECO:0000256" key="4">
    <source>
        <dbReference type="ARBA" id="ARBA00022679"/>
    </source>
</evidence>
<feature type="transmembrane region" description="Helical" evidence="11">
    <location>
        <begin position="67"/>
        <end position="86"/>
    </location>
</feature>
<name>A0AAV7V6E0_PLEWA</name>
<dbReference type="Proteomes" id="UP001066276">
    <property type="component" value="Chromosome 2_1"/>
</dbReference>
<dbReference type="PIRSF" id="PIRSF000439">
    <property type="entry name" value="Oat_ACAT_DAG_ARE"/>
    <property type="match status" value="1"/>
</dbReference>
<keyword evidence="9 10" id="KW-0012">Acyltransferase</keyword>
<dbReference type="InterPro" id="IPR014371">
    <property type="entry name" value="Oat_ACAT_DAG_ARE"/>
</dbReference>
<dbReference type="GO" id="GO:0005789">
    <property type="term" value="C:endoplasmic reticulum membrane"/>
    <property type="evidence" value="ECO:0007669"/>
    <property type="project" value="UniProtKB-SubCell"/>
</dbReference>
<evidence type="ECO:0000256" key="3">
    <source>
        <dbReference type="ARBA" id="ARBA00009010"/>
    </source>
</evidence>
<comment type="subcellular location">
    <subcellularLocation>
        <location evidence="1 10">Endoplasmic reticulum membrane</location>
        <topology evidence="1 10">Multi-pass membrane protein</topology>
    </subcellularLocation>
</comment>
<keyword evidence="13" id="KW-1185">Reference proteome</keyword>
<organism evidence="12 13">
    <name type="scientific">Pleurodeles waltl</name>
    <name type="common">Iberian ribbed newt</name>
    <dbReference type="NCBI Taxonomy" id="8319"/>
    <lineage>
        <taxon>Eukaryota</taxon>
        <taxon>Metazoa</taxon>
        <taxon>Chordata</taxon>
        <taxon>Craniata</taxon>
        <taxon>Vertebrata</taxon>
        <taxon>Euteleostomi</taxon>
        <taxon>Amphibia</taxon>
        <taxon>Batrachia</taxon>
        <taxon>Caudata</taxon>
        <taxon>Salamandroidea</taxon>
        <taxon>Salamandridae</taxon>
        <taxon>Pleurodelinae</taxon>
        <taxon>Pleurodeles</taxon>
    </lineage>
</organism>
<evidence type="ECO:0000256" key="11">
    <source>
        <dbReference type="SAM" id="Phobius"/>
    </source>
</evidence>
<dbReference type="Pfam" id="PF03062">
    <property type="entry name" value="MBOAT"/>
    <property type="match status" value="1"/>
</dbReference>
<gene>
    <name evidence="12" type="ORF">NDU88_000237</name>
</gene>
<feature type="transmembrane region" description="Helical" evidence="11">
    <location>
        <begin position="276"/>
        <end position="298"/>
    </location>
</feature>
<reference evidence="12" key="1">
    <citation type="journal article" date="2022" name="bioRxiv">
        <title>Sequencing and chromosome-scale assembly of the giantPleurodeles waltlgenome.</title>
        <authorList>
            <person name="Brown T."/>
            <person name="Elewa A."/>
            <person name="Iarovenko S."/>
            <person name="Subramanian E."/>
            <person name="Araus A.J."/>
            <person name="Petzold A."/>
            <person name="Susuki M."/>
            <person name="Suzuki K.-i.T."/>
            <person name="Hayashi T."/>
            <person name="Toyoda A."/>
            <person name="Oliveira C."/>
            <person name="Osipova E."/>
            <person name="Leigh N.D."/>
            <person name="Simon A."/>
            <person name="Yun M.H."/>
        </authorList>
    </citation>
    <scope>NUCLEOTIDE SEQUENCE</scope>
    <source>
        <strain evidence="12">20211129_DDA</strain>
        <tissue evidence="12">Liver</tissue>
    </source>
</reference>
<sequence>MSDRERRRAPSPLKRESRRVPVCYPRVPMRMMSSSGDVSEPELILDDGDPLNCHVTIESLLTSGTGFANFGGFFNWAAILLMITHIHMNLENFAKNGIFGQFTDIFGCVSLFLKDPYDWPALYVILSSNIFIIIAVTLEKFMTRSRNCEMLGMLLQSVNLLALIIYPTVVIYTKKTITPVGGIVTLLVYAILFFKLLSYKFVNDIYRARHPKNAKGTLKKLIPDNRQSRKNERENFKDVFYPLNLNLQDIYYFVAAPTLCYQLNYPKTSKFRKTFFVARLVEIIILFQLMVTLVQQLILPVIQKSMKPMCQVESSVFFEYILKLAVATNFVWLVFFYWFFHSLLNAVAELLYFADREFYQDWWETKSILEFWTKWNRPAHNWLVRHVYIPLKQKGAMFAQFLIAWILEKVFGDNFGNFIMWLNVFFGIPLVLLYYFHDYYVHYRPTVSSWGLLY</sequence>
<feature type="transmembrane region" description="Helical" evidence="11">
    <location>
        <begin position="177"/>
        <end position="197"/>
    </location>
</feature>
<dbReference type="AlphaFoldDB" id="A0AAV7V6E0"/>